<dbReference type="EC" id="2.1.1.77" evidence="3"/>
<evidence type="ECO:0000256" key="3">
    <source>
        <dbReference type="ARBA" id="ARBA00011890"/>
    </source>
</evidence>
<feature type="region of interest" description="Disordered" evidence="12">
    <location>
        <begin position="30"/>
        <end position="54"/>
    </location>
</feature>
<evidence type="ECO:0000256" key="7">
    <source>
        <dbReference type="ARBA" id="ARBA00022679"/>
    </source>
</evidence>
<reference evidence="14" key="1">
    <citation type="submission" date="2017-03" db="EMBL/GenBank/DDBJ databases">
        <authorList>
            <person name="Monnet C."/>
        </authorList>
    </citation>
    <scope>NUCLEOTIDE SEQUENCE [LARGE SCALE GENOMIC DNA]</scope>
    <source>
        <strain evidence="14">SJ5-8</strain>
    </source>
</reference>
<evidence type="ECO:0000256" key="1">
    <source>
        <dbReference type="ARBA" id="ARBA00004496"/>
    </source>
</evidence>
<sequence length="209" mass="22099">MSSARVGVSSVVAVSERIRGAMSRRVRTDFLPPEAHRGAADDRPLPIGHGQTNSQPSTVAAMLELLDVRTGQRVLDVGSGSGWTTAVLADLVGPDGTVTGVERVPALVRRSQHALAAQQSSGGPMQWAEIRQATADVLGAPDLGPFDRILVSAEAAEVPADLVGQLAPDGVMVVPVRGEMLRIARSGPRTEDHDITRHGSFRFVPLIEH</sequence>
<evidence type="ECO:0000256" key="4">
    <source>
        <dbReference type="ARBA" id="ARBA00013346"/>
    </source>
</evidence>
<keyword evidence="14" id="KW-1185">Reference proteome</keyword>
<keyword evidence="8" id="KW-0949">S-adenosyl-L-methionine</keyword>
<evidence type="ECO:0000313" key="14">
    <source>
        <dbReference type="Proteomes" id="UP000234462"/>
    </source>
</evidence>
<protein>
    <recommendedName>
        <fullName evidence="4">Protein-L-isoaspartate O-methyltransferase</fullName>
        <ecNumber evidence="3">2.1.1.77</ecNumber>
    </recommendedName>
    <alternativeName>
        <fullName evidence="11">L-isoaspartyl protein carboxyl methyltransferase</fullName>
    </alternativeName>
    <alternativeName>
        <fullName evidence="9">Protein L-isoaspartyl methyltransferase</fullName>
    </alternativeName>
    <alternativeName>
        <fullName evidence="10">Protein-beta-aspartate methyltransferase</fullName>
    </alternativeName>
</protein>
<dbReference type="Gene3D" id="3.40.50.150">
    <property type="entry name" value="Vaccinia Virus protein VP39"/>
    <property type="match status" value="1"/>
</dbReference>
<name>A0A2H1L540_9MICO</name>
<evidence type="ECO:0000256" key="8">
    <source>
        <dbReference type="ARBA" id="ARBA00022691"/>
    </source>
</evidence>
<dbReference type="RefSeq" id="WP_246076115.1">
    <property type="nucleotide sequence ID" value="NZ_FXZM01000007.1"/>
</dbReference>
<dbReference type="EMBL" id="FXZM01000007">
    <property type="protein sequence ID" value="SMY12028.1"/>
    <property type="molecule type" value="Genomic_DNA"/>
</dbReference>
<gene>
    <name evidence="13" type="ORF">BJEO58_01622</name>
</gene>
<dbReference type="Proteomes" id="UP000234462">
    <property type="component" value="Unassembled WGS sequence"/>
</dbReference>
<dbReference type="InterPro" id="IPR000682">
    <property type="entry name" value="PCMT"/>
</dbReference>
<evidence type="ECO:0000256" key="10">
    <source>
        <dbReference type="ARBA" id="ARBA00031323"/>
    </source>
</evidence>
<dbReference type="CDD" id="cd02440">
    <property type="entry name" value="AdoMet_MTases"/>
    <property type="match status" value="1"/>
</dbReference>
<dbReference type="GO" id="GO:0032259">
    <property type="term" value="P:methylation"/>
    <property type="evidence" value="ECO:0007669"/>
    <property type="project" value="UniProtKB-KW"/>
</dbReference>
<dbReference type="GO" id="GO:0004719">
    <property type="term" value="F:protein-L-isoaspartate (D-aspartate) O-methyltransferase activity"/>
    <property type="evidence" value="ECO:0007669"/>
    <property type="project" value="UniProtKB-EC"/>
</dbReference>
<comment type="similarity">
    <text evidence="2">Belongs to the methyltransferase superfamily. L-isoaspartyl/D-aspartyl protein methyltransferase family.</text>
</comment>
<dbReference type="AlphaFoldDB" id="A0A2H1L540"/>
<dbReference type="SUPFAM" id="SSF53335">
    <property type="entry name" value="S-adenosyl-L-methionine-dependent methyltransferases"/>
    <property type="match status" value="1"/>
</dbReference>
<dbReference type="Pfam" id="PF01135">
    <property type="entry name" value="PCMT"/>
    <property type="match status" value="1"/>
</dbReference>
<dbReference type="InterPro" id="IPR029063">
    <property type="entry name" value="SAM-dependent_MTases_sf"/>
</dbReference>
<evidence type="ECO:0000256" key="9">
    <source>
        <dbReference type="ARBA" id="ARBA00030757"/>
    </source>
</evidence>
<dbReference type="PANTHER" id="PTHR11579">
    <property type="entry name" value="PROTEIN-L-ISOASPARTATE O-METHYLTRANSFERASE"/>
    <property type="match status" value="1"/>
</dbReference>
<proteinExistence type="inferred from homology"/>
<organism evidence="13 14">
    <name type="scientific">Brevibacterium jeotgali</name>
    <dbReference type="NCBI Taxonomy" id="1262550"/>
    <lineage>
        <taxon>Bacteria</taxon>
        <taxon>Bacillati</taxon>
        <taxon>Actinomycetota</taxon>
        <taxon>Actinomycetes</taxon>
        <taxon>Micrococcales</taxon>
        <taxon>Brevibacteriaceae</taxon>
        <taxon>Brevibacterium</taxon>
    </lineage>
</organism>
<accession>A0A2H1L540</accession>
<evidence type="ECO:0000256" key="5">
    <source>
        <dbReference type="ARBA" id="ARBA00022490"/>
    </source>
</evidence>
<dbReference type="PANTHER" id="PTHR11579:SF0">
    <property type="entry name" value="PROTEIN-L-ISOASPARTATE(D-ASPARTATE) O-METHYLTRANSFERASE"/>
    <property type="match status" value="1"/>
</dbReference>
<evidence type="ECO:0000256" key="6">
    <source>
        <dbReference type="ARBA" id="ARBA00022603"/>
    </source>
</evidence>
<keyword evidence="5" id="KW-0963">Cytoplasm</keyword>
<keyword evidence="7 13" id="KW-0808">Transferase</keyword>
<comment type="subcellular location">
    <subcellularLocation>
        <location evidence="1">Cytoplasm</location>
    </subcellularLocation>
</comment>
<evidence type="ECO:0000256" key="12">
    <source>
        <dbReference type="SAM" id="MobiDB-lite"/>
    </source>
</evidence>
<dbReference type="GO" id="GO:0005737">
    <property type="term" value="C:cytoplasm"/>
    <property type="evidence" value="ECO:0007669"/>
    <property type="project" value="UniProtKB-SubCell"/>
</dbReference>
<evidence type="ECO:0000256" key="2">
    <source>
        <dbReference type="ARBA" id="ARBA00005369"/>
    </source>
</evidence>
<keyword evidence="6 13" id="KW-0489">Methyltransferase</keyword>
<evidence type="ECO:0000313" key="13">
    <source>
        <dbReference type="EMBL" id="SMY12028.1"/>
    </source>
</evidence>
<feature type="compositionally biased region" description="Basic and acidic residues" evidence="12">
    <location>
        <begin position="34"/>
        <end position="44"/>
    </location>
</feature>
<evidence type="ECO:0000256" key="11">
    <source>
        <dbReference type="ARBA" id="ARBA00031350"/>
    </source>
</evidence>